<dbReference type="GO" id="GO:0016020">
    <property type="term" value="C:membrane"/>
    <property type="evidence" value="ECO:0007669"/>
    <property type="project" value="UniProtKB-SubCell"/>
</dbReference>
<feature type="transmembrane region" description="Helical" evidence="6">
    <location>
        <begin position="332"/>
        <end position="353"/>
    </location>
</feature>
<gene>
    <name evidence="7" type="ORF">SAMN06265350_103147</name>
</gene>
<dbReference type="Proteomes" id="UP000315971">
    <property type="component" value="Unassembled WGS sequence"/>
</dbReference>
<evidence type="ECO:0000313" key="7">
    <source>
        <dbReference type="EMBL" id="SMO53639.1"/>
    </source>
</evidence>
<feature type="transmembrane region" description="Helical" evidence="6">
    <location>
        <begin position="230"/>
        <end position="248"/>
    </location>
</feature>
<feature type="transmembrane region" description="Helical" evidence="6">
    <location>
        <begin position="133"/>
        <end position="153"/>
    </location>
</feature>
<accession>A0A521C2L0</accession>
<name>A0A521C2L0_9SPHI</name>
<keyword evidence="8" id="KW-1185">Reference proteome</keyword>
<reference evidence="7 8" key="1">
    <citation type="submission" date="2017-05" db="EMBL/GenBank/DDBJ databases">
        <authorList>
            <person name="Varghese N."/>
            <person name="Submissions S."/>
        </authorList>
    </citation>
    <scope>NUCLEOTIDE SEQUENCE [LARGE SCALE GENOMIC DNA]</scope>
    <source>
        <strain evidence="7 8">DSM 21342</strain>
    </source>
</reference>
<evidence type="ECO:0000256" key="1">
    <source>
        <dbReference type="ARBA" id="ARBA00004141"/>
    </source>
</evidence>
<dbReference type="RefSeq" id="WP_142602454.1">
    <property type="nucleotide sequence ID" value="NZ_FXSZ01000003.1"/>
</dbReference>
<evidence type="ECO:0000256" key="5">
    <source>
        <dbReference type="ARBA" id="ARBA00023136"/>
    </source>
</evidence>
<feature type="transmembrane region" description="Helical" evidence="6">
    <location>
        <begin position="268"/>
        <end position="293"/>
    </location>
</feature>
<dbReference type="SUPFAM" id="SSF103473">
    <property type="entry name" value="MFS general substrate transporter"/>
    <property type="match status" value="1"/>
</dbReference>
<evidence type="ECO:0000256" key="2">
    <source>
        <dbReference type="ARBA" id="ARBA00022448"/>
    </source>
</evidence>
<feature type="transmembrane region" description="Helical" evidence="6">
    <location>
        <begin position="198"/>
        <end position="218"/>
    </location>
</feature>
<dbReference type="OrthoDB" id="1404010at2"/>
<protein>
    <submittedName>
        <fullName evidence="7">MFS transporter, DHA2 family, multidrug resistance protein</fullName>
    </submittedName>
</protein>
<dbReference type="EMBL" id="FXSZ01000003">
    <property type="protein sequence ID" value="SMO53639.1"/>
    <property type="molecule type" value="Genomic_DNA"/>
</dbReference>
<feature type="transmembrane region" description="Helical" evidence="6">
    <location>
        <begin position="486"/>
        <end position="506"/>
    </location>
</feature>
<evidence type="ECO:0000256" key="4">
    <source>
        <dbReference type="ARBA" id="ARBA00022989"/>
    </source>
</evidence>
<organism evidence="7 8">
    <name type="scientific">Solitalea koreensis</name>
    <dbReference type="NCBI Taxonomy" id="543615"/>
    <lineage>
        <taxon>Bacteria</taxon>
        <taxon>Pseudomonadati</taxon>
        <taxon>Bacteroidota</taxon>
        <taxon>Sphingobacteriia</taxon>
        <taxon>Sphingobacteriales</taxon>
        <taxon>Sphingobacteriaceae</taxon>
        <taxon>Solitalea</taxon>
    </lineage>
</organism>
<comment type="subcellular location">
    <subcellularLocation>
        <location evidence="1">Membrane</location>
        <topology evidence="1">Multi-pass membrane protein</topology>
    </subcellularLocation>
</comment>
<feature type="transmembrane region" description="Helical" evidence="6">
    <location>
        <begin position="165"/>
        <end position="186"/>
    </location>
</feature>
<evidence type="ECO:0000256" key="3">
    <source>
        <dbReference type="ARBA" id="ARBA00022692"/>
    </source>
</evidence>
<dbReference type="AlphaFoldDB" id="A0A521C2L0"/>
<dbReference type="InterPro" id="IPR036259">
    <property type="entry name" value="MFS_trans_sf"/>
</dbReference>
<feature type="transmembrane region" description="Helical" evidence="6">
    <location>
        <begin position="305"/>
        <end position="325"/>
    </location>
</feature>
<proteinExistence type="predicted"/>
<keyword evidence="4 6" id="KW-1133">Transmembrane helix</keyword>
<keyword evidence="5 6" id="KW-0472">Membrane</keyword>
<dbReference type="Gene3D" id="1.20.1250.20">
    <property type="entry name" value="MFS general substrate transporter like domains"/>
    <property type="match status" value="1"/>
</dbReference>
<keyword evidence="2" id="KW-0813">Transport</keyword>
<feature type="transmembrane region" description="Helical" evidence="6">
    <location>
        <begin position="106"/>
        <end position="126"/>
    </location>
</feature>
<evidence type="ECO:0000256" key="6">
    <source>
        <dbReference type="SAM" id="Phobius"/>
    </source>
</evidence>
<feature type="transmembrane region" description="Helical" evidence="6">
    <location>
        <begin position="404"/>
        <end position="424"/>
    </location>
</feature>
<sequence length="521" mass="58161">MRWKKGELLKVTGLYLLIVPFLNVLNATGYVSSQLQGHFGASSVEFMYMSLVPVFSLVAGLPLAIELAKIFPLKSMMLSIIIISIILNTCSAYAPDILWFTICRSLLAFFTIFGIVAAIIPIVFSYNPTLNMAIMYGIVQFIIQGSSNLYKFFGAQFSTIYDWRTSLLLLNINFFLCILLTFVFIRKDVVLGKQPFRFDFKGWLILILFLIPLLYLAAEGQNREWFSDSKIAFGVALFLTVTGGYILYAQHSANPVFNLKVFKHKNVVLGSLFFFLIGLANGTGSVIMGYMAGLLGFNELYIARTHLYIFVGLVISVPVCTYMMYHKIYLSVAAILGFLAFSLYHLLMFFRFYPGIGEQDFVLPFILKGIGIGFLYVLSALYISENVPKPLSTSRMMSGVLARIVFATLIGGSVLSTFISNTIIHHKTGISQQLTPLNEVAAQKHQNTKNYYLSKGLKPAAADKMADNPLQSEMAEPATLLTYKDIYLVMAGLNFIPILLVLFLGIGRRPLARIDVEPIPI</sequence>
<keyword evidence="3 6" id="KW-0812">Transmembrane</keyword>
<feature type="transmembrane region" description="Helical" evidence="6">
    <location>
        <begin position="365"/>
        <end position="383"/>
    </location>
</feature>
<dbReference type="PANTHER" id="PTHR42718:SF9">
    <property type="entry name" value="MAJOR FACILITATOR SUPERFAMILY MULTIDRUG TRANSPORTER MFSC"/>
    <property type="match status" value="1"/>
</dbReference>
<feature type="transmembrane region" description="Helical" evidence="6">
    <location>
        <begin position="77"/>
        <end position="94"/>
    </location>
</feature>
<evidence type="ECO:0000313" key="8">
    <source>
        <dbReference type="Proteomes" id="UP000315971"/>
    </source>
</evidence>
<feature type="transmembrane region" description="Helical" evidence="6">
    <location>
        <begin position="12"/>
        <end position="31"/>
    </location>
</feature>
<dbReference type="PANTHER" id="PTHR42718">
    <property type="entry name" value="MAJOR FACILITATOR SUPERFAMILY MULTIDRUG TRANSPORTER MFSC"/>
    <property type="match status" value="1"/>
</dbReference>
<feature type="transmembrane region" description="Helical" evidence="6">
    <location>
        <begin position="46"/>
        <end position="65"/>
    </location>
</feature>